<sequence>MQNYILNSHNRVYGFYLGRLILLHAYNLPRLRSSIIGGQRAAKGRWPWMAQVYVAKTADFGTDCGGSLINEKWVLSAASCFKPNFIKEDSLVRLGAYWLSMESDHELQFGLRKVIIHPNYAESSKGDNIALIRLDGAVAAFTFVEPVTLPSPTDVFDKSSDCWIAGWGMTGENVLLKEPGVLQEAKVPIVPDEKCKRCFNNLLPNMVCAGGKGKLAWEGDIGGPLVCQSGKQWIQVGIASFGILTPDNKICTTSFYTRVSSYMDFINNNTRLTAG</sequence>
<protein>
    <submittedName>
        <fullName evidence="6">Serine protease 28-like</fullName>
    </submittedName>
</protein>
<dbReference type="PANTHER" id="PTHR24253:SF127">
    <property type="entry name" value="SERINE PROTEASE 27-LIKE"/>
    <property type="match status" value="1"/>
</dbReference>
<reference evidence="6" key="1">
    <citation type="submission" date="2025-08" db="UniProtKB">
        <authorList>
            <consortium name="Ensembl"/>
        </authorList>
    </citation>
    <scope>IDENTIFICATION</scope>
</reference>
<keyword evidence="3" id="KW-0378">Hydrolase</keyword>
<keyword evidence="7" id="KW-1185">Reference proteome</keyword>
<evidence type="ECO:0000313" key="7">
    <source>
        <dbReference type="Proteomes" id="UP000261540"/>
    </source>
</evidence>
<keyword evidence="4" id="KW-1015">Disulfide bond</keyword>
<dbReference type="InterPro" id="IPR009003">
    <property type="entry name" value="Peptidase_S1_PA"/>
</dbReference>
<dbReference type="Ensembl" id="ENSPKIT00000038759.1">
    <property type="protein sequence ID" value="ENSPKIP00000014320.1"/>
    <property type="gene ID" value="ENSPKIG00000001414.1"/>
</dbReference>
<evidence type="ECO:0000313" key="6">
    <source>
        <dbReference type="Ensembl" id="ENSPKIP00000014320.1"/>
    </source>
</evidence>
<feature type="domain" description="Peptidase S1" evidence="5">
    <location>
        <begin position="35"/>
        <end position="271"/>
    </location>
</feature>
<dbReference type="FunFam" id="2.40.10.10:FF:000024">
    <property type="entry name" value="Serine protease 53"/>
    <property type="match status" value="1"/>
</dbReference>
<keyword evidence="1" id="KW-0645">Protease</keyword>
<dbReference type="SUPFAM" id="SSF50494">
    <property type="entry name" value="Trypsin-like serine proteases"/>
    <property type="match status" value="1"/>
</dbReference>
<dbReference type="Proteomes" id="UP000261540">
    <property type="component" value="Unplaced"/>
</dbReference>
<dbReference type="PRINTS" id="PR00722">
    <property type="entry name" value="CHYMOTRYPSIN"/>
</dbReference>
<dbReference type="GO" id="GO:0004252">
    <property type="term" value="F:serine-type endopeptidase activity"/>
    <property type="evidence" value="ECO:0007669"/>
    <property type="project" value="InterPro"/>
</dbReference>
<dbReference type="Pfam" id="PF00089">
    <property type="entry name" value="Trypsin"/>
    <property type="match status" value="1"/>
</dbReference>
<name>A0A3B3R8T9_9TELE</name>
<dbReference type="GO" id="GO:0006508">
    <property type="term" value="P:proteolysis"/>
    <property type="evidence" value="ECO:0007669"/>
    <property type="project" value="UniProtKB-KW"/>
</dbReference>
<dbReference type="PROSITE" id="PS50240">
    <property type="entry name" value="TRYPSIN_DOM"/>
    <property type="match status" value="1"/>
</dbReference>
<evidence type="ECO:0000256" key="2">
    <source>
        <dbReference type="ARBA" id="ARBA00022729"/>
    </source>
</evidence>
<dbReference type="PANTHER" id="PTHR24253">
    <property type="entry name" value="TRANSMEMBRANE PROTEASE SERINE"/>
    <property type="match status" value="1"/>
</dbReference>
<dbReference type="CDD" id="cd00190">
    <property type="entry name" value="Tryp_SPc"/>
    <property type="match status" value="1"/>
</dbReference>
<proteinExistence type="predicted"/>
<dbReference type="InterPro" id="IPR043504">
    <property type="entry name" value="Peptidase_S1_PA_chymotrypsin"/>
</dbReference>
<accession>A0A3B3R8T9</accession>
<evidence type="ECO:0000256" key="4">
    <source>
        <dbReference type="ARBA" id="ARBA00023157"/>
    </source>
</evidence>
<reference evidence="6" key="2">
    <citation type="submission" date="2025-09" db="UniProtKB">
        <authorList>
            <consortium name="Ensembl"/>
        </authorList>
    </citation>
    <scope>IDENTIFICATION</scope>
</reference>
<keyword evidence="2" id="KW-0732">Signal</keyword>
<dbReference type="InterPro" id="IPR001314">
    <property type="entry name" value="Peptidase_S1A"/>
</dbReference>
<dbReference type="STRING" id="1676925.ENSPKIP00000014320"/>
<dbReference type="SMART" id="SM00020">
    <property type="entry name" value="Tryp_SPc"/>
    <property type="match status" value="1"/>
</dbReference>
<evidence type="ECO:0000256" key="3">
    <source>
        <dbReference type="ARBA" id="ARBA00022801"/>
    </source>
</evidence>
<evidence type="ECO:0000256" key="1">
    <source>
        <dbReference type="ARBA" id="ARBA00022670"/>
    </source>
</evidence>
<dbReference type="AlphaFoldDB" id="A0A3B3R8T9"/>
<dbReference type="GeneTree" id="ENSGT00940000163009"/>
<evidence type="ECO:0000259" key="5">
    <source>
        <dbReference type="PROSITE" id="PS50240"/>
    </source>
</evidence>
<organism evidence="6 7">
    <name type="scientific">Paramormyrops kingsleyae</name>
    <dbReference type="NCBI Taxonomy" id="1676925"/>
    <lineage>
        <taxon>Eukaryota</taxon>
        <taxon>Metazoa</taxon>
        <taxon>Chordata</taxon>
        <taxon>Craniata</taxon>
        <taxon>Vertebrata</taxon>
        <taxon>Euteleostomi</taxon>
        <taxon>Actinopterygii</taxon>
        <taxon>Neopterygii</taxon>
        <taxon>Teleostei</taxon>
        <taxon>Osteoglossocephala</taxon>
        <taxon>Osteoglossomorpha</taxon>
        <taxon>Osteoglossiformes</taxon>
        <taxon>Mormyridae</taxon>
        <taxon>Paramormyrops</taxon>
    </lineage>
</organism>
<dbReference type="Gene3D" id="2.40.10.10">
    <property type="entry name" value="Trypsin-like serine proteases"/>
    <property type="match status" value="1"/>
</dbReference>
<dbReference type="InterPro" id="IPR001254">
    <property type="entry name" value="Trypsin_dom"/>
</dbReference>